<keyword evidence="14" id="KW-0472">Membrane</keyword>
<comment type="catalytic activity">
    <reaction evidence="11">
        <text>L-threonyl-[protein] + ATP = O-phospho-L-threonyl-[protein] + ADP + H(+)</text>
        <dbReference type="Rhea" id="RHEA:46608"/>
        <dbReference type="Rhea" id="RHEA-COMP:11060"/>
        <dbReference type="Rhea" id="RHEA-COMP:11605"/>
        <dbReference type="ChEBI" id="CHEBI:15378"/>
        <dbReference type="ChEBI" id="CHEBI:30013"/>
        <dbReference type="ChEBI" id="CHEBI:30616"/>
        <dbReference type="ChEBI" id="CHEBI:61977"/>
        <dbReference type="ChEBI" id="CHEBI:456216"/>
        <dbReference type="EC" id="2.7.11.1"/>
    </reaction>
</comment>
<dbReference type="CDD" id="cd23509">
    <property type="entry name" value="Gnk2-like"/>
    <property type="match status" value="2"/>
</dbReference>
<evidence type="ECO:0000313" key="19">
    <source>
        <dbReference type="Proteomes" id="UP000026961"/>
    </source>
</evidence>
<feature type="binding site" evidence="13">
    <location>
        <position position="385"/>
    </location>
    <ligand>
        <name>ATP</name>
        <dbReference type="ChEBI" id="CHEBI:30616"/>
    </ligand>
</feature>
<dbReference type="PROSITE" id="PS00107">
    <property type="entry name" value="PROTEIN_KINASE_ATP"/>
    <property type="match status" value="1"/>
</dbReference>
<dbReference type="PROSITE" id="PS50011">
    <property type="entry name" value="PROTEIN_KINASE_DOM"/>
    <property type="match status" value="1"/>
</dbReference>
<evidence type="ECO:0000256" key="1">
    <source>
        <dbReference type="ARBA" id="ARBA00012513"/>
    </source>
</evidence>
<dbReference type="EC" id="2.7.11.1" evidence="1"/>
<organism evidence="18">
    <name type="scientific">Oryza glumipatula</name>
    <dbReference type="NCBI Taxonomy" id="40148"/>
    <lineage>
        <taxon>Eukaryota</taxon>
        <taxon>Viridiplantae</taxon>
        <taxon>Streptophyta</taxon>
        <taxon>Embryophyta</taxon>
        <taxon>Tracheophyta</taxon>
        <taxon>Spermatophyta</taxon>
        <taxon>Magnoliopsida</taxon>
        <taxon>Liliopsida</taxon>
        <taxon>Poales</taxon>
        <taxon>Poaceae</taxon>
        <taxon>BOP clade</taxon>
        <taxon>Oryzoideae</taxon>
        <taxon>Oryzeae</taxon>
        <taxon>Oryzinae</taxon>
        <taxon>Oryza</taxon>
    </lineage>
</organism>
<dbReference type="PROSITE" id="PS51473">
    <property type="entry name" value="GNK2"/>
    <property type="match status" value="2"/>
</dbReference>
<keyword evidence="7" id="KW-0418">Kinase</keyword>
<dbReference type="STRING" id="40148.A0A0E0AKY2"/>
<dbReference type="Gene3D" id="3.30.200.20">
    <property type="entry name" value="Phosphorylase Kinase, domain 1"/>
    <property type="match status" value="1"/>
</dbReference>
<evidence type="ECO:0000256" key="8">
    <source>
        <dbReference type="ARBA" id="ARBA00022840"/>
    </source>
</evidence>
<evidence type="ECO:0000256" key="9">
    <source>
        <dbReference type="ARBA" id="ARBA00023170"/>
    </source>
</evidence>
<keyword evidence="2" id="KW-0723">Serine/threonine-protein kinase</keyword>
<dbReference type="InterPro" id="IPR011009">
    <property type="entry name" value="Kinase-like_dom_sf"/>
</dbReference>
<evidence type="ECO:0000256" key="10">
    <source>
        <dbReference type="ARBA" id="ARBA00023180"/>
    </source>
</evidence>
<dbReference type="InterPro" id="IPR052059">
    <property type="entry name" value="CR_Ser/Thr_kinase"/>
</dbReference>
<dbReference type="Gene3D" id="3.30.430.20">
    <property type="entry name" value="Gnk2 domain, C-X8-C-X2-C motif"/>
    <property type="match status" value="2"/>
</dbReference>
<keyword evidence="10" id="KW-0325">Glycoprotein</keyword>
<dbReference type="FunFam" id="3.30.200.20:FF:000177">
    <property type="entry name" value="Cysteine-rich receptor-like protein kinase 2"/>
    <property type="match status" value="1"/>
</dbReference>
<evidence type="ECO:0000256" key="15">
    <source>
        <dbReference type="SAM" id="SignalP"/>
    </source>
</evidence>
<dbReference type="Proteomes" id="UP000026961">
    <property type="component" value="Chromosome 7"/>
</dbReference>
<keyword evidence="8 13" id="KW-0067">ATP-binding</keyword>
<dbReference type="FunFam" id="1.10.510.10:FF:001023">
    <property type="entry name" value="Os07g0541700 protein"/>
    <property type="match status" value="1"/>
</dbReference>
<protein>
    <recommendedName>
        <fullName evidence="1">non-specific serine/threonine protein kinase</fullName>
        <ecNumber evidence="1">2.7.11.1</ecNumber>
    </recommendedName>
</protein>
<sequence length="643" mass="69476">MLAAGYGILAVAAAVVVLTLPSAVRAAPTNICDMGVATYAANSTFEANLDRLGAELPANVSAARATGGYAVATVGAAPDLVYALALCRGDVNATACGACVAAAFADGKRSCPGIKGATVPGDGCVLRYSGQSFMNFLSTEQWQVSEILWYPDHASDSIKVQDVGWFNAAVAKILAALVERAWATTTTASNSTGNSKKYFATGEEEFDPKIYGFVQCVPDLSPEQCKGCVRALHDQAKINYMGNSLPWVGVYSVWCSLMYSVRPFFGGRAMLQLSPPAVDAPVGNHEPGAGKKKSVAGLAAGLSCSVGVFLILSVVVFVRFRRRTKAAETDHPLKKITRAQCMIFDLPTLQEATENFSENNKLGEGGFGSVYKGVLSDGQEVAVKKLLGTTGHGLDQLHNEILLLAELQHKNLVRLQGFCLHQEQTLLVYEYIKNGSLDNILFDISKGNSLNWEQQYNIILGIAKGVLYLHEDSSLRIIHRDLKSNNILLGEDMEPKIADFGLARLLGEGHTHSRTTRVVGTFGYMAPEYVADGNVSTKIDIFSFGVLVLEIVTRRRNSDSGDHDNVNLLTDPDPDERPHISSVIFMLTRENMELHPPAQPAFFFGTESASSSPSCGQRSYVYDRYGFASVSVNDVTLTEPYPR</sequence>
<evidence type="ECO:0000256" key="7">
    <source>
        <dbReference type="ARBA" id="ARBA00022777"/>
    </source>
</evidence>
<dbReference type="GO" id="GO:0004674">
    <property type="term" value="F:protein serine/threonine kinase activity"/>
    <property type="evidence" value="ECO:0007669"/>
    <property type="project" value="UniProtKB-KW"/>
</dbReference>
<dbReference type="EnsemblPlants" id="OGLUM07G17050.1">
    <property type="protein sequence ID" value="OGLUM07G17050.1"/>
    <property type="gene ID" value="OGLUM07G17050"/>
</dbReference>
<evidence type="ECO:0000259" key="17">
    <source>
        <dbReference type="PROSITE" id="PS51473"/>
    </source>
</evidence>
<feature type="domain" description="Gnk2-homologous" evidence="17">
    <location>
        <begin position="27"/>
        <end position="133"/>
    </location>
</feature>
<evidence type="ECO:0000256" key="2">
    <source>
        <dbReference type="ARBA" id="ARBA00022527"/>
    </source>
</evidence>
<keyword evidence="9" id="KW-0675">Receptor</keyword>
<evidence type="ECO:0000256" key="11">
    <source>
        <dbReference type="ARBA" id="ARBA00047899"/>
    </source>
</evidence>
<evidence type="ECO:0000259" key="16">
    <source>
        <dbReference type="PROSITE" id="PS50011"/>
    </source>
</evidence>
<keyword evidence="19" id="KW-1185">Reference proteome</keyword>
<dbReference type="eggNOG" id="ENOG502QWDY">
    <property type="taxonomic scope" value="Eukaryota"/>
</dbReference>
<evidence type="ECO:0000256" key="3">
    <source>
        <dbReference type="ARBA" id="ARBA00022679"/>
    </source>
</evidence>
<keyword evidence="4 15" id="KW-0732">Signal</keyword>
<dbReference type="SUPFAM" id="SSF56112">
    <property type="entry name" value="Protein kinase-like (PK-like)"/>
    <property type="match status" value="1"/>
</dbReference>
<dbReference type="Pfam" id="PF01657">
    <property type="entry name" value="Stress-antifung"/>
    <property type="match status" value="2"/>
</dbReference>
<keyword evidence="3" id="KW-0808">Transferase</keyword>
<evidence type="ECO:0000256" key="4">
    <source>
        <dbReference type="ARBA" id="ARBA00022729"/>
    </source>
</evidence>
<dbReference type="AlphaFoldDB" id="A0A0E0AKY2"/>
<dbReference type="HOGENOM" id="CLU_000288_35_7_1"/>
<evidence type="ECO:0000313" key="18">
    <source>
        <dbReference type="EnsemblPlants" id="OGLUM07G17050.1"/>
    </source>
</evidence>
<evidence type="ECO:0000256" key="13">
    <source>
        <dbReference type="PROSITE-ProRule" id="PRU10141"/>
    </source>
</evidence>
<evidence type="ECO:0000256" key="14">
    <source>
        <dbReference type="SAM" id="Phobius"/>
    </source>
</evidence>
<dbReference type="PANTHER" id="PTHR47973">
    <property type="entry name" value="CYSTEINE-RICH RECEPTOR-LIKE PROTEIN KINASE 3"/>
    <property type="match status" value="1"/>
</dbReference>
<dbReference type="FunFam" id="3.30.430.20:FF:000010">
    <property type="entry name" value="Cysteine-rich receptor-like protein kinase 10"/>
    <property type="match status" value="1"/>
</dbReference>
<feature type="transmembrane region" description="Helical" evidence="14">
    <location>
        <begin position="295"/>
        <end position="318"/>
    </location>
</feature>
<dbReference type="InterPro" id="IPR008271">
    <property type="entry name" value="Ser/Thr_kinase_AS"/>
</dbReference>
<dbReference type="FunFam" id="3.30.430.20:FF:000018">
    <property type="entry name" value="Cysteine-rich receptor-like protein kinase 10"/>
    <property type="match status" value="1"/>
</dbReference>
<feature type="domain" description="Gnk2-homologous" evidence="17">
    <location>
        <begin position="148"/>
        <end position="264"/>
    </location>
</feature>
<dbReference type="GO" id="GO:0005524">
    <property type="term" value="F:ATP binding"/>
    <property type="evidence" value="ECO:0007669"/>
    <property type="project" value="UniProtKB-UniRule"/>
</dbReference>
<dbReference type="Pfam" id="PF00069">
    <property type="entry name" value="Pkinase"/>
    <property type="match status" value="1"/>
</dbReference>
<evidence type="ECO:0000256" key="6">
    <source>
        <dbReference type="ARBA" id="ARBA00022741"/>
    </source>
</evidence>
<dbReference type="InterPro" id="IPR038408">
    <property type="entry name" value="GNK2_sf"/>
</dbReference>
<reference evidence="18" key="2">
    <citation type="submission" date="2018-05" db="EMBL/GenBank/DDBJ databases">
        <title>OgluRS3 (Oryza glumaepatula Reference Sequence Version 3).</title>
        <authorList>
            <person name="Zhang J."/>
            <person name="Kudrna D."/>
            <person name="Lee S."/>
            <person name="Talag J."/>
            <person name="Welchert J."/>
            <person name="Wing R.A."/>
        </authorList>
    </citation>
    <scope>NUCLEOTIDE SEQUENCE [LARGE SCALE GENOMIC DNA]</scope>
</reference>
<keyword evidence="6 13" id="KW-0547">Nucleotide-binding</keyword>
<keyword evidence="14" id="KW-0812">Transmembrane</keyword>
<feature type="domain" description="Protein kinase" evidence="16">
    <location>
        <begin position="356"/>
        <end position="643"/>
    </location>
</feature>
<name>A0A0E0AKY2_9ORYZ</name>
<dbReference type="InterPro" id="IPR002902">
    <property type="entry name" value="GNK2"/>
</dbReference>
<reference evidence="18" key="1">
    <citation type="submission" date="2015-04" db="UniProtKB">
        <authorList>
            <consortium name="EnsemblPlants"/>
        </authorList>
    </citation>
    <scope>IDENTIFICATION</scope>
</reference>
<dbReference type="InterPro" id="IPR000719">
    <property type="entry name" value="Prot_kinase_dom"/>
</dbReference>
<keyword evidence="5" id="KW-0677">Repeat</keyword>
<proteinExistence type="predicted"/>
<accession>A0A0E0AKY2</accession>
<feature type="signal peptide" evidence="15">
    <location>
        <begin position="1"/>
        <end position="26"/>
    </location>
</feature>
<dbReference type="Gramene" id="OGLUM07G17050.1">
    <property type="protein sequence ID" value="OGLUM07G17050.1"/>
    <property type="gene ID" value="OGLUM07G17050"/>
</dbReference>
<evidence type="ECO:0000256" key="12">
    <source>
        <dbReference type="ARBA" id="ARBA00048679"/>
    </source>
</evidence>
<evidence type="ECO:0000256" key="5">
    <source>
        <dbReference type="ARBA" id="ARBA00022737"/>
    </source>
</evidence>
<dbReference type="InterPro" id="IPR017441">
    <property type="entry name" value="Protein_kinase_ATP_BS"/>
</dbReference>
<dbReference type="SMART" id="SM00220">
    <property type="entry name" value="S_TKc"/>
    <property type="match status" value="1"/>
</dbReference>
<comment type="catalytic activity">
    <reaction evidence="12">
        <text>L-seryl-[protein] + ATP = O-phospho-L-seryl-[protein] + ADP + H(+)</text>
        <dbReference type="Rhea" id="RHEA:17989"/>
        <dbReference type="Rhea" id="RHEA-COMP:9863"/>
        <dbReference type="Rhea" id="RHEA-COMP:11604"/>
        <dbReference type="ChEBI" id="CHEBI:15378"/>
        <dbReference type="ChEBI" id="CHEBI:29999"/>
        <dbReference type="ChEBI" id="CHEBI:30616"/>
        <dbReference type="ChEBI" id="CHEBI:83421"/>
        <dbReference type="ChEBI" id="CHEBI:456216"/>
        <dbReference type="EC" id="2.7.11.1"/>
    </reaction>
</comment>
<feature type="chain" id="PRO_5002353728" description="non-specific serine/threonine protein kinase" evidence="15">
    <location>
        <begin position="27"/>
        <end position="643"/>
    </location>
</feature>
<keyword evidence="14" id="KW-1133">Transmembrane helix</keyword>
<dbReference type="Gene3D" id="1.10.510.10">
    <property type="entry name" value="Transferase(Phosphotransferase) domain 1"/>
    <property type="match status" value="1"/>
</dbReference>
<dbReference type="PROSITE" id="PS00108">
    <property type="entry name" value="PROTEIN_KINASE_ST"/>
    <property type="match status" value="1"/>
</dbReference>